<reference evidence="14" key="1">
    <citation type="submission" date="2021-01" db="EMBL/GenBank/DDBJ databases">
        <authorList>
            <person name="Zahm M."/>
            <person name="Roques C."/>
            <person name="Cabau C."/>
            <person name="Klopp C."/>
            <person name="Donnadieu C."/>
            <person name="Jouanno E."/>
            <person name="Lampietro C."/>
            <person name="Louis A."/>
            <person name="Herpin A."/>
            <person name="Echchiki A."/>
            <person name="Berthelot C."/>
            <person name="Parey E."/>
            <person name="Roest-Crollius H."/>
            <person name="Braasch I."/>
            <person name="Postlethwait J."/>
            <person name="Bobe J."/>
            <person name="Montfort J."/>
            <person name="Bouchez O."/>
            <person name="Begum T."/>
            <person name="Mejri S."/>
            <person name="Adams A."/>
            <person name="Chen W.-J."/>
            <person name="Guiguen Y."/>
        </authorList>
    </citation>
    <scope>NUCLEOTIDE SEQUENCE</scope>
    <source>
        <tissue evidence="14">Blood</tissue>
    </source>
</reference>
<evidence type="ECO:0000256" key="11">
    <source>
        <dbReference type="ARBA" id="ARBA00055964"/>
    </source>
</evidence>
<dbReference type="GO" id="GO:0031047">
    <property type="term" value="P:regulatory ncRNA-mediated gene silencing"/>
    <property type="evidence" value="ECO:0007669"/>
    <property type="project" value="UniProtKB-KW"/>
</dbReference>
<organism evidence="14 15">
    <name type="scientific">Albula goreensis</name>
    <dbReference type="NCBI Taxonomy" id="1534307"/>
    <lineage>
        <taxon>Eukaryota</taxon>
        <taxon>Metazoa</taxon>
        <taxon>Chordata</taxon>
        <taxon>Craniata</taxon>
        <taxon>Vertebrata</taxon>
        <taxon>Euteleostomi</taxon>
        <taxon>Actinopterygii</taxon>
        <taxon>Neopterygii</taxon>
        <taxon>Teleostei</taxon>
        <taxon>Albuliformes</taxon>
        <taxon>Albulidae</taxon>
        <taxon>Albula</taxon>
    </lineage>
</organism>
<proteinExistence type="predicted"/>
<evidence type="ECO:0000256" key="7">
    <source>
        <dbReference type="ARBA" id="ARBA00023054"/>
    </source>
</evidence>
<feature type="compositionally biased region" description="Acidic residues" evidence="12">
    <location>
        <begin position="360"/>
        <end position="372"/>
    </location>
</feature>
<name>A0A8T3DIN0_9TELE</name>
<feature type="region of interest" description="Disordered" evidence="12">
    <location>
        <begin position="353"/>
        <end position="374"/>
    </location>
</feature>
<sequence length="437" mass="51549">MEKERRQRRLDSPPQNRERKMKIKQEKLSPARPQRSRRSSSGSNRSSCSPRPQRKREDRSPARRRERSPARRNSRSPRKKRSRSPRGSDVNIKRERDDHRGDEERRRRDRWDTADERRGGQEGERERDRSRSGHRERDRQRERDAQTFQQQQADSERQDERRRDHRRRQEADGQGAGPPNFGSDQAAGDDSPPAEKEMPNFELSGALVEDTNTFRGVVIKYNEPPEARIPKRRWRLYPFKNDEPLPVMYIHRQSAYLLGRQRKIADIPIDHPSCSKQHAVFQYRSVEFTRPDGTTGRRVRPYIIDLCSGNGTYLNNSRIEPQRYYELKEKDVIKFGFSSREYVLLHEFSDTTEVDAKQQEEEDEDEGLDESVEFTRPDGMTTGLRVCSYIIDLCSGNGTYLNNSRIELQRYYELKEKYVIKSPRGGMHSVLYKMTSV</sequence>
<evidence type="ECO:0000259" key="13">
    <source>
        <dbReference type="PROSITE" id="PS50006"/>
    </source>
</evidence>
<dbReference type="SMART" id="SM00240">
    <property type="entry name" value="FHA"/>
    <property type="match status" value="1"/>
</dbReference>
<dbReference type="Proteomes" id="UP000829720">
    <property type="component" value="Unassembled WGS sequence"/>
</dbReference>
<dbReference type="Pfam" id="PF00498">
    <property type="entry name" value="FHA"/>
    <property type="match status" value="2"/>
</dbReference>
<dbReference type="PANTHER" id="PTHR23308">
    <property type="entry name" value="NUCLEAR INHIBITOR OF PROTEIN PHOSPHATASE-1"/>
    <property type="match status" value="1"/>
</dbReference>
<dbReference type="AlphaFoldDB" id="A0A8T3DIN0"/>
<dbReference type="CDD" id="cd22718">
    <property type="entry name" value="FHA_SNIP1"/>
    <property type="match status" value="1"/>
</dbReference>
<evidence type="ECO:0000256" key="6">
    <source>
        <dbReference type="ARBA" id="ARBA00022843"/>
    </source>
</evidence>
<evidence type="ECO:0000256" key="12">
    <source>
        <dbReference type="SAM" id="MobiDB-lite"/>
    </source>
</evidence>
<dbReference type="GO" id="GO:0006397">
    <property type="term" value="P:mRNA processing"/>
    <property type="evidence" value="ECO:0007669"/>
    <property type="project" value="UniProtKB-KW"/>
</dbReference>
<evidence type="ECO:0000256" key="1">
    <source>
        <dbReference type="ARBA" id="ARBA00004123"/>
    </source>
</evidence>
<accession>A0A8T3DIN0</accession>
<feature type="compositionally biased region" description="Basic and acidic residues" evidence="12">
    <location>
        <begin position="154"/>
        <end position="171"/>
    </location>
</feature>
<keyword evidence="2" id="KW-1017">Isopeptide bond</keyword>
<evidence type="ECO:0000256" key="5">
    <source>
        <dbReference type="ARBA" id="ARBA00022728"/>
    </source>
</evidence>
<keyword evidence="15" id="KW-1185">Reference proteome</keyword>
<evidence type="ECO:0000256" key="8">
    <source>
        <dbReference type="ARBA" id="ARBA00023158"/>
    </source>
</evidence>
<dbReference type="SUPFAM" id="SSF49879">
    <property type="entry name" value="SMAD/FHA domain"/>
    <property type="match status" value="2"/>
</dbReference>
<dbReference type="GO" id="GO:0008380">
    <property type="term" value="P:RNA splicing"/>
    <property type="evidence" value="ECO:0007669"/>
    <property type="project" value="UniProtKB-KW"/>
</dbReference>
<evidence type="ECO:0000256" key="2">
    <source>
        <dbReference type="ARBA" id="ARBA00022499"/>
    </source>
</evidence>
<feature type="compositionally biased region" description="Low complexity" evidence="12">
    <location>
        <begin position="39"/>
        <end position="51"/>
    </location>
</feature>
<evidence type="ECO:0000256" key="3">
    <source>
        <dbReference type="ARBA" id="ARBA00022553"/>
    </source>
</evidence>
<keyword evidence="4" id="KW-0507">mRNA processing</keyword>
<evidence type="ECO:0000256" key="9">
    <source>
        <dbReference type="ARBA" id="ARBA00023187"/>
    </source>
</evidence>
<protein>
    <recommendedName>
        <fullName evidence="13">FHA domain-containing protein</fullName>
    </recommendedName>
</protein>
<dbReference type="InterPro" id="IPR008984">
    <property type="entry name" value="SMAD_FHA_dom_sf"/>
</dbReference>
<feature type="domain" description="FHA" evidence="13">
    <location>
        <begin position="256"/>
        <end position="319"/>
    </location>
</feature>
<evidence type="ECO:0000256" key="10">
    <source>
        <dbReference type="ARBA" id="ARBA00023242"/>
    </source>
</evidence>
<feature type="region of interest" description="Disordered" evidence="12">
    <location>
        <begin position="1"/>
        <end position="198"/>
    </location>
</feature>
<dbReference type="PROSITE" id="PS50006">
    <property type="entry name" value="FHA_DOMAIN"/>
    <property type="match status" value="1"/>
</dbReference>
<dbReference type="Gene3D" id="2.60.200.20">
    <property type="match status" value="2"/>
</dbReference>
<feature type="compositionally biased region" description="Basic residues" evidence="12">
    <location>
        <begin position="70"/>
        <end position="84"/>
    </location>
</feature>
<evidence type="ECO:0000256" key="4">
    <source>
        <dbReference type="ARBA" id="ARBA00022664"/>
    </source>
</evidence>
<feature type="compositionally biased region" description="Basic and acidic residues" evidence="12">
    <location>
        <begin position="55"/>
        <end position="69"/>
    </location>
</feature>
<dbReference type="GO" id="GO:0005681">
    <property type="term" value="C:spliceosomal complex"/>
    <property type="evidence" value="ECO:0007669"/>
    <property type="project" value="UniProtKB-KW"/>
</dbReference>
<dbReference type="InterPro" id="IPR000253">
    <property type="entry name" value="FHA_dom"/>
</dbReference>
<feature type="compositionally biased region" description="Basic and acidic residues" evidence="12">
    <location>
        <begin position="91"/>
        <end position="145"/>
    </location>
</feature>
<keyword evidence="6" id="KW-0832">Ubl conjugation</keyword>
<keyword evidence="7" id="KW-0175">Coiled coil</keyword>
<dbReference type="FunFam" id="2.60.200.20:FF:000008">
    <property type="entry name" value="smad nuclear-interacting protein 1"/>
    <property type="match status" value="1"/>
</dbReference>
<keyword evidence="10" id="KW-0539">Nucleus</keyword>
<dbReference type="OrthoDB" id="444265at2759"/>
<gene>
    <name evidence="14" type="ORF">AGOR_G00120080</name>
</gene>
<keyword evidence="3" id="KW-0597">Phosphoprotein</keyword>
<comment type="caution">
    <text evidence="14">The sequence shown here is derived from an EMBL/GenBank/DDBJ whole genome shotgun (WGS) entry which is preliminary data.</text>
</comment>
<dbReference type="InterPro" id="IPR050923">
    <property type="entry name" value="Cell_Proc_Reg/RNA_Proc"/>
</dbReference>
<keyword evidence="9" id="KW-0508">mRNA splicing</keyword>
<evidence type="ECO:0000313" key="14">
    <source>
        <dbReference type="EMBL" id="KAI1894858.1"/>
    </source>
</evidence>
<keyword evidence="8" id="KW-0943">RNA-mediated gene silencing</keyword>
<feature type="compositionally biased region" description="Basic and acidic residues" evidence="12">
    <location>
        <begin position="1"/>
        <end position="11"/>
    </location>
</feature>
<comment type="subcellular location">
    <subcellularLocation>
        <location evidence="1">Nucleus</location>
    </subcellularLocation>
</comment>
<evidence type="ECO:0000313" key="15">
    <source>
        <dbReference type="Proteomes" id="UP000829720"/>
    </source>
</evidence>
<comment type="function">
    <text evidence="11">Required for pre-mRNA splicing as component of the spliceosome. As a component of the minor spliceosome, involved in the splicing of U12-type introns in pre-mRNAs. Down-regulates NF-kappa-B signaling by competing with RELA for CREBBP/EP300 binding. Involved in the microRNA (miRNA) biogenesis. May be involved in cyclin-D1/CCND1 mRNA stability through the SNARP complex which associates with both the 3'end of the CCND1 gene and its mRNA.</text>
</comment>
<keyword evidence="5" id="KW-0747">Spliceosome</keyword>
<dbReference type="EMBL" id="JAERUA010000010">
    <property type="protein sequence ID" value="KAI1894858.1"/>
    <property type="molecule type" value="Genomic_DNA"/>
</dbReference>